<proteinExistence type="inferred from homology"/>
<evidence type="ECO:0000256" key="7">
    <source>
        <dbReference type="ARBA" id="ARBA00005412"/>
    </source>
</evidence>
<comment type="cofactor">
    <cofactor evidence="2 19">
        <name>NAD(+)</name>
        <dbReference type="ChEBI" id="CHEBI:57540"/>
    </cofactor>
</comment>
<keyword evidence="23" id="KW-1185">Reference proteome</keyword>
<keyword evidence="13 19" id="KW-0547">Nucleotide-binding</keyword>
<evidence type="ECO:0000259" key="20">
    <source>
        <dbReference type="Pfam" id="PF01761"/>
    </source>
</evidence>
<sequence length="364" mass="38984">MSKYNLTVGLDDRSYPIFIEDGILETVGADIAKRNIADRFVVISDDYVASLYGATLMASLKNAGVAAELISFPRGEASKNLQVFADLSSKLAQMGMDRKSGLIALGGGVTGDLTGFLAASYMRGIPFVQIPTTLLSQVDSSVGGKTGVDIPEGKNLVGAFYQPKAVYIDSAVLTTLPLEELLGGIAEVIKYGVIRDLEFYCFLERNLDAILGLQPAIIQEMIHTCCRIKAEVVAQDERESDLRRILNFGHTIGHAVEAASNFTLIHGHAVAIGMVAALRIAVSSGLCKRKEAGRVATLIHAFGLPTEIPEGMDAELIKSYMKSDKKSIGGSVFYVLPITIGDVIITNEVTEEQVDAVLVVRGEG</sequence>
<dbReference type="UniPathway" id="UPA00053">
    <property type="reaction ID" value="UER00085"/>
</dbReference>
<evidence type="ECO:0000256" key="16">
    <source>
        <dbReference type="ARBA" id="ARBA00023141"/>
    </source>
</evidence>
<dbReference type="InterPro" id="IPR056179">
    <property type="entry name" value="DHQS_C"/>
</dbReference>
<feature type="binding site" evidence="19">
    <location>
        <position position="266"/>
    </location>
    <ligand>
        <name>Zn(2+)</name>
        <dbReference type="ChEBI" id="CHEBI:29105"/>
    </ligand>
</feature>
<dbReference type="GO" id="GO:0009423">
    <property type="term" value="P:chorismate biosynthetic process"/>
    <property type="evidence" value="ECO:0007669"/>
    <property type="project" value="UniProtKB-UniRule"/>
</dbReference>
<dbReference type="GO" id="GO:0008652">
    <property type="term" value="P:amino acid biosynthetic process"/>
    <property type="evidence" value="ECO:0007669"/>
    <property type="project" value="UniProtKB-KW"/>
</dbReference>
<feature type="binding site" evidence="19">
    <location>
        <begin position="132"/>
        <end position="133"/>
    </location>
    <ligand>
        <name>NAD(+)</name>
        <dbReference type="ChEBI" id="CHEBI:57540"/>
    </ligand>
</feature>
<dbReference type="GO" id="GO:0003856">
    <property type="term" value="F:3-dehydroquinate synthase activity"/>
    <property type="evidence" value="ECO:0007669"/>
    <property type="project" value="UniProtKB-UniRule"/>
</dbReference>
<dbReference type="FunFam" id="3.40.50.1970:FF:000007">
    <property type="entry name" value="Pentafunctional AROM polypeptide"/>
    <property type="match status" value="1"/>
</dbReference>
<evidence type="ECO:0000256" key="12">
    <source>
        <dbReference type="ARBA" id="ARBA00022723"/>
    </source>
</evidence>
<feature type="binding site" evidence="19">
    <location>
        <position position="250"/>
    </location>
    <ligand>
        <name>Zn(2+)</name>
        <dbReference type="ChEBI" id="CHEBI:29105"/>
    </ligand>
</feature>
<evidence type="ECO:0000313" key="23">
    <source>
        <dbReference type="Proteomes" id="UP000011721"/>
    </source>
</evidence>
<comment type="subcellular location">
    <subcellularLocation>
        <location evidence="5 19">Cytoplasm</location>
    </subcellularLocation>
</comment>
<dbReference type="STRING" id="1167006.UWK_02285"/>
<dbReference type="InterPro" id="IPR050071">
    <property type="entry name" value="Dehydroquinate_synthase"/>
</dbReference>
<keyword evidence="18 19" id="KW-0170">Cobalt</keyword>
<keyword evidence="12 19" id="KW-0479">Metal-binding</keyword>
<comment type="pathway">
    <text evidence="6 19">Metabolic intermediate biosynthesis; chorismate biosynthesis; chorismate from D-erythrose 4-phosphate and phosphoenolpyruvate: step 2/7.</text>
</comment>
<evidence type="ECO:0000256" key="18">
    <source>
        <dbReference type="ARBA" id="ARBA00023285"/>
    </source>
</evidence>
<dbReference type="CDD" id="cd08195">
    <property type="entry name" value="DHQS"/>
    <property type="match status" value="1"/>
</dbReference>
<evidence type="ECO:0000256" key="3">
    <source>
        <dbReference type="ARBA" id="ARBA00001947"/>
    </source>
</evidence>
<keyword evidence="11 19" id="KW-0028">Amino-acid biosynthesis</keyword>
<dbReference type="PATRIC" id="fig|1167006.5.peg.2481"/>
<dbReference type="PANTHER" id="PTHR43622">
    <property type="entry name" value="3-DEHYDROQUINATE SYNTHASE"/>
    <property type="match status" value="1"/>
</dbReference>
<dbReference type="PIRSF" id="PIRSF001455">
    <property type="entry name" value="DHQ_synth"/>
    <property type="match status" value="1"/>
</dbReference>
<feature type="binding site" evidence="19">
    <location>
        <position position="145"/>
    </location>
    <ligand>
        <name>NAD(+)</name>
        <dbReference type="ChEBI" id="CHEBI:57540"/>
    </ligand>
</feature>
<evidence type="ECO:0000256" key="6">
    <source>
        <dbReference type="ARBA" id="ARBA00004661"/>
    </source>
</evidence>
<comment type="similarity">
    <text evidence="7 19">Belongs to the sugar phosphate cyclases superfamily. Dehydroquinate synthase family.</text>
</comment>
<dbReference type="RefSeq" id="WP_015404513.1">
    <property type="nucleotide sequence ID" value="NC_020304.1"/>
</dbReference>
<evidence type="ECO:0000256" key="1">
    <source>
        <dbReference type="ARBA" id="ARBA00001393"/>
    </source>
</evidence>
<evidence type="ECO:0000256" key="11">
    <source>
        <dbReference type="ARBA" id="ARBA00022605"/>
    </source>
</evidence>
<dbReference type="GO" id="GO:0005737">
    <property type="term" value="C:cytoplasm"/>
    <property type="evidence" value="ECO:0007669"/>
    <property type="project" value="UniProtKB-SubCell"/>
</dbReference>
<protein>
    <recommendedName>
        <fullName evidence="9 19">3-dehydroquinate synthase</fullName>
        <shortName evidence="19">DHQS</shortName>
        <ecNumber evidence="8 19">4.2.3.4</ecNumber>
    </recommendedName>
</protein>
<keyword evidence="17 19" id="KW-0456">Lyase</keyword>
<keyword evidence="15 19" id="KW-0520">NAD</keyword>
<dbReference type="NCBIfam" id="TIGR01357">
    <property type="entry name" value="aroB"/>
    <property type="match status" value="1"/>
</dbReference>
<dbReference type="GO" id="GO:0046872">
    <property type="term" value="F:metal ion binding"/>
    <property type="evidence" value="ECO:0007669"/>
    <property type="project" value="UniProtKB-KW"/>
</dbReference>
<dbReference type="AlphaFoldDB" id="M1PGR0"/>
<comment type="function">
    <text evidence="4 19">Catalyzes the conversion of 3-deoxy-D-arabino-heptulosonate 7-phosphate (DAHP) to dehydroquinate (DHQ).</text>
</comment>
<comment type="catalytic activity">
    <reaction evidence="1 19">
        <text>7-phospho-2-dehydro-3-deoxy-D-arabino-heptonate = 3-dehydroquinate + phosphate</text>
        <dbReference type="Rhea" id="RHEA:21968"/>
        <dbReference type="ChEBI" id="CHEBI:32364"/>
        <dbReference type="ChEBI" id="CHEBI:43474"/>
        <dbReference type="ChEBI" id="CHEBI:58394"/>
        <dbReference type="EC" id="4.2.3.4"/>
    </reaction>
</comment>
<dbReference type="KEGG" id="dsf:UWK_02285"/>
<dbReference type="eggNOG" id="COG0337">
    <property type="taxonomic scope" value="Bacteria"/>
</dbReference>
<evidence type="ECO:0000256" key="2">
    <source>
        <dbReference type="ARBA" id="ARBA00001911"/>
    </source>
</evidence>
<dbReference type="OrthoDB" id="9806583at2"/>
<feature type="binding site" evidence="19">
    <location>
        <position position="154"/>
    </location>
    <ligand>
        <name>NAD(+)</name>
        <dbReference type="ChEBI" id="CHEBI:57540"/>
    </ligand>
</feature>
<evidence type="ECO:0000259" key="21">
    <source>
        <dbReference type="Pfam" id="PF24621"/>
    </source>
</evidence>
<dbReference type="HAMAP" id="MF_00110">
    <property type="entry name" value="DHQ_synthase"/>
    <property type="match status" value="1"/>
</dbReference>
<evidence type="ECO:0000256" key="5">
    <source>
        <dbReference type="ARBA" id="ARBA00004496"/>
    </source>
</evidence>
<dbReference type="InterPro" id="IPR030963">
    <property type="entry name" value="DHQ_synth_fam"/>
</dbReference>
<feature type="binding site" evidence="19">
    <location>
        <position position="187"/>
    </location>
    <ligand>
        <name>Zn(2+)</name>
        <dbReference type="ChEBI" id="CHEBI:29105"/>
    </ligand>
</feature>
<evidence type="ECO:0000256" key="10">
    <source>
        <dbReference type="ARBA" id="ARBA00022490"/>
    </source>
</evidence>
<evidence type="ECO:0000256" key="8">
    <source>
        <dbReference type="ARBA" id="ARBA00013031"/>
    </source>
</evidence>
<keyword evidence="16 19" id="KW-0057">Aromatic amino acid biosynthesis</keyword>
<feature type="domain" description="3-dehydroquinate synthase C-terminal" evidence="21">
    <location>
        <begin position="184"/>
        <end position="327"/>
    </location>
</feature>
<evidence type="ECO:0000256" key="4">
    <source>
        <dbReference type="ARBA" id="ARBA00003485"/>
    </source>
</evidence>
<gene>
    <name evidence="19" type="primary">aroB</name>
    <name evidence="22" type="ordered locus">UWK_02285</name>
</gene>
<evidence type="ECO:0000256" key="17">
    <source>
        <dbReference type="ARBA" id="ARBA00023239"/>
    </source>
</evidence>
<evidence type="ECO:0000313" key="22">
    <source>
        <dbReference type="EMBL" id="AGF78825.1"/>
    </source>
</evidence>
<dbReference type="GO" id="GO:0009073">
    <property type="term" value="P:aromatic amino acid family biosynthetic process"/>
    <property type="evidence" value="ECO:0007669"/>
    <property type="project" value="UniProtKB-KW"/>
</dbReference>
<comment type="cofactor">
    <cofactor evidence="3">
        <name>Zn(2+)</name>
        <dbReference type="ChEBI" id="CHEBI:29105"/>
    </cofactor>
</comment>
<reference evidence="23" key="1">
    <citation type="journal article" date="2013" name="Stand. Genomic Sci.">
        <title>Complete genome sequence of Desulfocapsa sulfexigens, a marine deltaproteobacterium specialized in disproportionating inorganic sulfur compounds.</title>
        <authorList>
            <person name="Finster K.W."/>
            <person name="Kjeldsen K.U."/>
            <person name="Kube M."/>
            <person name="Reinhardt R."/>
            <person name="Mussmann M."/>
            <person name="Amann R."/>
            <person name="Schreiber L."/>
        </authorList>
    </citation>
    <scope>NUCLEOTIDE SEQUENCE [LARGE SCALE GENOMIC DNA]</scope>
    <source>
        <strain evidence="23">DSM 10523 / SB164P1</strain>
    </source>
</reference>
<feature type="binding site" evidence="19">
    <location>
        <begin position="108"/>
        <end position="112"/>
    </location>
    <ligand>
        <name>NAD(+)</name>
        <dbReference type="ChEBI" id="CHEBI:57540"/>
    </ligand>
</feature>
<evidence type="ECO:0000256" key="9">
    <source>
        <dbReference type="ARBA" id="ARBA00017684"/>
    </source>
</evidence>
<accession>M1PGR0</accession>
<keyword evidence="10 19" id="KW-0963">Cytoplasm</keyword>
<dbReference type="HOGENOM" id="CLU_001201_0_2_7"/>
<comment type="caution">
    <text evidence="19">Lacks conserved residue(s) required for the propagation of feature annotation.</text>
</comment>
<dbReference type="Proteomes" id="UP000011721">
    <property type="component" value="Chromosome"/>
</dbReference>
<dbReference type="EMBL" id="CP003985">
    <property type="protein sequence ID" value="AGF78825.1"/>
    <property type="molecule type" value="Genomic_DNA"/>
</dbReference>
<dbReference type="GO" id="GO:0000166">
    <property type="term" value="F:nucleotide binding"/>
    <property type="evidence" value="ECO:0007669"/>
    <property type="project" value="UniProtKB-KW"/>
</dbReference>
<dbReference type="InterPro" id="IPR016037">
    <property type="entry name" value="DHQ_synth_AroB"/>
</dbReference>
<dbReference type="EC" id="4.2.3.4" evidence="8 19"/>
<feature type="domain" description="3-dehydroquinate synthase N-terminal" evidence="20">
    <location>
        <begin position="71"/>
        <end position="181"/>
    </location>
</feature>
<comment type="cofactor">
    <cofactor evidence="19">
        <name>Co(2+)</name>
        <dbReference type="ChEBI" id="CHEBI:48828"/>
    </cofactor>
    <cofactor evidence="19">
        <name>Zn(2+)</name>
        <dbReference type="ChEBI" id="CHEBI:29105"/>
    </cofactor>
    <text evidence="19">Binds 1 divalent metal cation per subunit. Can use either Co(2+) or Zn(2+).</text>
</comment>
<dbReference type="Pfam" id="PF24621">
    <property type="entry name" value="DHQS_C"/>
    <property type="match status" value="1"/>
</dbReference>
<dbReference type="Gene3D" id="3.40.50.1970">
    <property type="match status" value="1"/>
</dbReference>
<dbReference type="SUPFAM" id="SSF56796">
    <property type="entry name" value="Dehydroquinate synthase-like"/>
    <property type="match status" value="1"/>
</dbReference>
<name>M1PGR0_DESSD</name>
<dbReference type="Gene3D" id="1.20.1090.10">
    <property type="entry name" value="Dehydroquinate synthase-like - alpha domain"/>
    <property type="match status" value="1"/>
</dbReference>
<keyword evidence="14 19" id="KW-0862">Zinc</keyword>
<evidence type="ECO:0000256" key="13">
    <source>
        <dbReference type="ARBA" id="ARBA00022741"/>
    </source>
</evidence>
<organism evidence="22 23">
    <name type="scientific">Desulfocapsa sulfexigens (strain DSM 10523 / SB164P1)</name>
    <dbReference type="NCBI Taxonomy" id="1167006"/>
    <lineage>
        <taxon>Bacteria</taxon>
        <taxon>Pseudomonadati</taxon>
        <taxon>Thermodesulfobacteriota</taxon>
        <taxon>Desulfobulbia</taxon>
        <taxon>Desulfobulbales</taxon>
        <taxon>Desulfocapsaceae</taxon>
        <taxon>Desulfocapsa</taxon>
    </lineage>
</organism>
<dbReference type="PANTHER" id="PTHR43622:SF7">
    <property type="entry name" value="3-DEHYDROQUINATE SYNTHASE, CHLOROPLASTIC"/>
    <property type="match status" value="1"/>
</dbReference>
<dbReference type="Pfam" id="PF01761">
    <property type="entry name" value="DHQ_synthase"/>
    <property type="match status" value="1"/>
</dbReference>
<evidence type="ECO:0000256" key="14">
    <source>
        <dbReference type="ARBA" id="ARBA00022833"/>
    </source>
</evidence>
<evidence type="ECO:0000256" key="15">
    <source>
        <dbReference type="ARBA" id="ARBA00023027"/>
    </source>
</evidence>
<evidence type="ECO:0000256" key="19">
    <source>
        <dbReference type="HAMAP-Rule" id="MF_00110"/>
    </source>
</evidence>
<dbReference type="InterPro" id="IPR030960">
    <property type="entry name" value="DHQS/DOIS_N"/>
</dbReference>